<dbReference type="GO" id="GO:0044780">
    <property type="term" value="P:bacterial-type flagellum assembly"/>
    <property type="evidence" value="ECO:0007669"/>
    <property type="project" value="InterPro"/>
</dbReference>
<organism evidence="1 2">
    <name type="scientific">Paramagnetospirillum kuznetsovii</name>
    <dbReference type="NCBI Taxonomy" id="2053833"/>
    <lineage>
        <taxon>Bacteria</taxon>
        <taxon>Pseudomonadati</taxon>
        <taxon>Pseudomonadota</taxon>
        <taxon>Alphaproteobacteria</taxon>
        <taxon>Rhodospirillales</taxon>
        <taxon>Magnetospirillaceae</taxon>
        <taxon>Paramagnetospirillum</taxon>
    </lineage>
</organism>
<dbReference type="AlphaFoldDB" id="A0A364P0N7"/>
<keyword evidence="1" id="KW-0282">Flagellum</keyword>
<comment type="caution">
    <text evidence="1">The sequence shown here is derived from an EMBL/GenBank/DDBJ whole genome shotgun (WGS) entry which is preliminary data.</text>
</comment>
<dbReference type="RefSeq" id="WP_112142874.1">
    <property type="nucleotide sequence ID" value="NZ_PGTO01000003.1"/>
</dbReference>
<evidence type="ECO:0000313" key="2">
    <source>
        <dbReference type="Proteomes" id="UP000251075"/>
    </source>
</evidence>
<sequence>MTDILHDDDTPDSGPIIAFDDLMFACTNLCELLEIENEALLSHDVETVKILTENKVSLSRLYEQAMQPMVTSPELAETLEPEQRDELMAVGLRLQELTKVNTLRLEAEMEAYKRVMDILADKAKKQKINATNYGRAGTFDPSCATGGSLTYNKSL</sequence>
<dbReference type="Proteomes" id="UP000251075">
    <property type="component" value="Unassembled WGS sequence"/>
</dbReference>
<reference evidence="1 2" key="1">
    <citation type="submission" date="2017-11" db="EMBL/GenBank/DDBJ databases">
        <title>Draft genome sequence of magnetotactic bacterium Magnetospirillum kuznetsovii LBB-42.</title>
        <authorList>
            <person name="Grouzdev D.S."/>
            <person name="Rysina M.S."/>
            <person name="Baslerov R.V."/>
            <person name="Koziaeva V."/>
        </authorList>
    </citation>
    <scope>NUCLEOTIDE SEQUENCE [LARGE SCALE GENOMIC DNA]</scope>
    <source>
        <strain evidence="1 2">LBB-42</strain>
    </source>
</reference>
<keyword evidence="1" id="KW-0969">Cilium</keyword>
<keyword evidence="1" id="KW-0966">Cell projection</keyword>
<dbReference type="EMBL" id="PGTO01000003">
    <property type="protein sequence ID" value="RAU22891.1"/>
    <property type="molecule type" value="Genomic_DNA"/>
</dbReference>
<name>A0A364P0N7_9PROT</name>
<keyword evidence="2" id="KW-1185">Reference proteome</keyword>
<dbReference type="InterPro" id="IPR036679">
    <property type="entry name" value="FlgN-like_sf"/>
</dbReference>
<dbReference type="SUPFAM" id="SSF140566">
    <property type="entry name" value="FlgN-like"/>
    <property type="match status" value="1"/>
</dbReference>
<gene>
    <name evidence="1" type="ORF">CU669_05780</name>
</gene>
<protein>
    <submittedName>
        <fullName evidence="1">Flagellar protein FlgN</fullName>
    </submittedName>
</protein>
<evidence type="ECO:0000313" key="1">
    <source>
        <dbReference type="EMBL" id="RAU22891.1"/>
    </source>
</evidence>
<dbReference type="OrthoDB" id="7354466at2"/>
<proteinExistence type="predicted"/>
<accession>A0A364P0N7</accession>